<feature type="transmembrane region" description="Helical" evidence="8">
    <location>
        <begin position="49"/>
        <end position="71"/>
    </location>
</feature>
<dbReference type="SUPFAM" id="SSF90123">
    <property type="entry name" value="ABC transporter transmembrane region"/>
    <property type="match status" value="2"/>
</dbReference>
<feature type="domain" description="ABC transmembrane type-1" evidence="10">
    <location>
        <begin position="17"/>
        <end position="300"/>
    </location>
</feature>
<dbReference type="InterPro" id="IPR014223">
    <property type="entry name" value="ABC_CydC/D"/>
</dbReference>
<dbReference type="InterPro" id="IPR039421">
    <property type="entry name" value="Type_1_exporter"/>
</dbReference>
<dbReference type="PROSITE" id="PS50929">
    <property type="entry name" value="ABC_TM1F"/>
    <property type="match status" value="2"/>
</dbReference>
<dbReference type="Gene3D" id="3.40.50.300">
    <property type="entry name" value="P-loop containing nucleotide triphosphate hydrolases"/>
    <property type="match status" value="2"/>
</dbReference>
<dbReference type="NCBIfam" id="TIGR02868">
    <property type="entry name" value="CydC"/>
    <property type="match status" value="1"/>
</dbReference>
<keyword evidence="12" id="KW-1185">Reference proteome</keyword>
<feature type="compositionally biased region" description="Low complexity" evidence="7">
    <location>
        <begin position="605"/>
        <end position="617"/>
    </location>
</feature>
<feature type="transmembrane region" description="Helical" evidence="8">
    <location>
        <begin position="804"/>
        <end position="824"/>
    </location>
</feature>
<keyword evidence="6 8" id="KW-0472">Membrane</keyword>
<dbReference type="CDD" id="cd18585">
    <property type="entry name" value="ABC_6TM_CydC"/>
    <property type="match status" value="1"/>
</dbReference>
<evidence type="ECO:0000256" key="3">
    <source>
        <dbReference type="ARBA" id="ARBA00022741"/>
    </source>
</evidence>
<accession>A0ABW3HSR0</accession>
<feature type="domain" description="ABC transporter" evidence="9">
    <location>
        <begin position="337"/>
        <end position="571"/>
    </location>
</feature>
<gene>
    <name evidence="11" type="primary">cydD</name>
    <name evidence="11" type="ORF">ACFQ2I_13610</name>
</gene>
<feature type="domain" description="ABC transporter" evidence="9">
    <location>
        <begin position="1003"/>
        <end position="1238"/>
    </location>
</feature>
<comment type="caution">
    <text evidence="11">The sequence shown here is derived from an EMBL/GenBank/DDBJ whole genome shotgun (WGS) entry which is preliminary data.</text>
</comment>
<evidence type="ECO:0000256" key="2">
    <source>
        <dbReference type="ARBA" id="ARBA00022692"/>
    </source>
</evidence>
<proteinExistence type="predicted"/>
<feature type="transmembrane region" description="Helical" evidence="8">
    <location>
        <begin position="132"/>
        <end position="153"/>
    </location>
</feature>
<feature type="transmembrane region" description="Helical" evidence="8">
    <location>
        <begin position="237"/>
        <end position="262"/>
    </location>
</feature>
<dbReference type="InterPro" id="IPR003593">
    <property type="entry name" value="AAA+_ATPase"/>
</dbReference>
<dbReference type="InterPro" id="IPR014216">
    <property type="entry name" value="ABC_transptr_CydD"/>
</dbReference>
<feature type="transmembrane region" description="Helical" evidence="8">
    <location>
        <begin position="15"/>
        <end position="37"/>
    </location>
</feature>
<protein>
    <submittedName>
        <fullName evidence="11">Thiol reductant ABC exporter subunit CydD</fullName>
    </submittedName>
</protein>
<feature type="transmembrane region" description="Helical" evidence="8">
    <location>
        <begin position="889"/>
        <end position="913"/>
    </location>
</feature>
<dbReference type="PROSITE" id="PS50893">
    <property type="entry name" value="ABC_TRANSPORTER_2"/>
    <property type="match status" value="2"/>
</dbReference>
<dbReference type="RefSeq" id="WP_377564913.1">
    <property type="nucleotide sequence ID" value="NZ_JBHTJZ010000020.1"/>
</dbReference>
<dbReference type="Pfam" id="PF00005">
    <property type="entry name" value="ABC_tran"/>
    <property type="match status" value="2"/>
</dbReference>
<feature type="region of interest" description="Disordered" evidence="7">
    <location>
        <begin position="970"/>
        <end position="996"/>
    </location>
</feature>
<dbReference type="SUPFAM" id="SSF52540">
    <property type="entry name" value="P-loop containing nucleoside triphosphate hydrolases"/>
    <property type="match status" value="2"/>
</dbReference>
<organism evidence="11 12">
    <name type="scientific">Paenibacillus chungangensis</name>
    <dbReference type="NCBI Taxonomy" id="696535"/>
    <lineage>
        <taxon>Bacteria</taxon>
        <taxon>Bacillati</taxon>
        <taxon>Bacillota</taxon>
        <taxon>Bacilli</taxon>
        <taxon>Bacillales</taxon>
        <taxon>Paenibacillaceae</taxon>
        <taxon>Paenibacillus</taxon>
    </lineage>
</organism>
<evidence type="ECO:0000259" key="9">
    <source>
        <dbReference type="PROSITE" id="PS50893"/>
    </source>
</evidence>
<dbReference type="InterPro" id="IPR036640">
    <property type="entry name" value="ABC1_TM_sf"/>
</dbReference>
<feature type="transmembrane region" description="Helical" evidence="8">
    <location>
        <begin position="666"/>
        <end position="689"/>
    </location>
</feature>
<sequence>MMKKLIRQSKGTRKLFAASILFGVIGGAIMITEAIYLADAVNDAFLNGFGLQVIMPALYMLLALIAARAVVHGIAEYMADRMAGGIKSELRLQLARKLTELGPQYSKSERSGELISTVYEGVEQLETYLAKYVPQVAMSMLIPAAVFCVAAGLDTITAIVYAITLPLLIVFMILIGIAAQAKTDRQFKLLGRLGGHFHEVLRGLPTLKIFNRSREQIDIISRISEEHRRSTMGTLRLAFLSAFVMELFATLSTAMVAVFLGVRLVEGDIGFQHAFLVLLLTPEFYAPVRALGTQFHAGRNGMAAAKRIFAILDTEPPGLVEKDDGLRLDKGGSGYRIEFQNVTVTYPGMDRPALSNLTMTLEPGERIAIVGATGSGKSTILDLLQGFIKPSEGRILMNGVELSSLSLQWWRGELAVVPQKVHLFRGTVMDNIALSCPEAGEKEIMAAARAACADAFIQQLPNGYHTVLTESVQLSGGQAQRIAMARALLRDSRLLLMDEPTSGLDIASEEALKSGMELMMKERMSITVAHRLETVRDADRIIVLADGKLAEAGAPRELMQTGGLYARMLSAYRREGEMIADGSLHQGAQETLSDAERRLASEQVSSASTGSAKLSSSPRDSGIALMAIQKNEHANEADGQRHHSASSGNALLRLLQFLRPYKWRTLLAIVLGFAVIGANVGLMGTSGYLIAKAALRPETILLLYIPIVGVRFFGLSRGVLRYLERLVSHDLTFRVLHRIRVWLYERLEPRGAVLLEQRRSGDLLGSIISDVDQLQNLYLRVIAPPIVAALTVILGFIVLGSHDMLLGVVLAGMLLLAGALVPWISHRFGRENGRGLVKSRAEMYTELSDIMSGMPALSLYGRTNDALNRVERIQGQLGAQQQRHYMISAFTGGFMVWASHLAMWLVLVLAIPLVSSGTIPGYALPALVMMTLACFEAIMPLPQSFQHYGQTVSAGERLFRMAEEWESAAKAGRAGEEATESRENDQQRDSERTERVGRMPWRLHAANLSYSYGMNAPYALRDVSLSLAQGRQIAIVGESGSGKSTLLQLLLKLRPLDEGTIVIDGRPVEDWTEQSLRAQFAVVSQHVQLFNMSVADNLKLGKQGATTEELHAAARMANIHDTIMELPDGYDSMIGEWGERLSGGERQRIALARALLMDAPALLFDEPATGLDPLTEQAFQEGVQERLKHKAVLWITHQLTGMEKMDEIIVLDKGVIAERGTHSELLQLKGAYFRLWKLQKDRELSRVSA</sequence>
<dbReference type="EMBL" id="JBHTJZ010000020">
    <property type="protein sequence ID" value="MFD0960424.1"/>
    <property type="molecule type" value="Genomic_DNA"/>
</dbReference>
<dbReference type="Pfam" id="PF00664">
    <property type="entry name" value="ABC_membrane"/>
    <property type="match status" value="2"/>
</dbReference>
<dbReference type="CDD" id="cd18584">
    <property type="entry name" value="ABC_6TM_AarD_CydD"/>
    <property type="match status" value="1"/>
</dbReference>
<feature type="transmembrane region" description="Helical" evidence="8">
    <location>
        <begin position="777"/>
        <end position="798"/>
    </location>
</feature>
<reference evidence="12" key="1">
    <citation type="journal article" date="2019" name="Int. J. Syst. Evol. Microbiol.">
        <title>The Global Catalogue of Microorganisms (GCM) 10K type strain sequencing project: providing services to taxonomists for standard genome sequencing and annotation.</title>
        <authorList>
            <consortium name="The Broad Institute Genomics Platform"/>
            <consortium name="The Broad Institute Genome Sequencing Center for Infectious Disease"/>
            <person name="Wu L."/>
            <person name="Ma J."/>
        </authorList>
    </citation>
    <scope>NUCLEOTIDE SEQUENCE [LARGE SCALE GENOMIC DNA]</scope>
    <source>
        <strain evidence="12">CCUG 59129</strain>
    </source>
</reference>
<keyword evidence="5 8" id="KW-1133">Transmembrane helix</keyword>
<feature type="transmembrane region" description="Helical" evidence="8">
    <location>
        <begin position="159"/>
        <end position="179"/>
    </location>
</feature>
<dbReference type="InterPro" id="IPR003439">
    <property type="entry name" value="ABC_transporter-like_ATP-bd"/>
</dbReference>
<dbReference type="InterPro" id="IPR027417">
    <property type="entry name" value="P-loop_NTPase"/>
</dbReference>
<dbReference type="PANTHER" id="PTHR24221:SF590">
    <property type="entry name" value="COMPONENT LINKED WITH THE ASSEMBLY OF CYTOCHROME' TRANSPORT TRANSMEMBRANE ATP-BINDING PROTEIN ABC TRANSPORTER CYDD-RELATED"/>
    <property type="match status" value="1"/>
</dbReference>
<dbReference type="NCBIfam" id="TIGR02857">
    <property type="entry name" value="CydD"/>
    <property type="match status" value="1"/>
</dbReference>
<dbReference type="SMART" id="SM00382">
    <property type="entry name" value="AAA"/>
    <property type="match status" value="2"/>
</dbReference>
<comment type="subcellular location">
    <subcellularLocation>
        <location evidence="1">Cell membrane</location>
        <topology evidence="1">Multi-pass membrane protein</topology>
    </subcellularLocation>
</comment>
<name>A0ABW3HSR0_9BACL</name>
<feature type="compositionally biased region" description="Basic and acidic residues" evidence="7">
    <location>
        <begin position="973"/>
        <end position="996"/>
    </location>
</feature>
<dbReference type="Gene3D" id="1.20.1560.10">
    <property type="entry name" value="ABC transporter type 1, transmembrane domain"/>
    <property type="match status" value="2"/>
</dbReference>
<evidence type="ECO:0000256" key="1">
    <source>
        <dbReference type="ARBA" id="ARBA00004651"/>
    </source>
</evidence>
<evidence type="ECO:0000313" key="11">
    <source>
        <dbReference type="EMBL" id="MFD0960424.1"/>
    </source>
</evidence>
<feature type="domain" description="ABC transmembrane type-1" evidence="10">
    <location>
        <begin position="666"/>
        <end position="953"/>
    </location>
</feature>
<keyword evidence="2 8" id="KW-0812">Transmembrane</keyword>
<evidence type="ECO:0000313" key="12">
    <source>
        <dbReference type="Proteomes" id="UP001596989"/>
    </source>
</evidence>
<evidence type="ECO:0000256" key="7">
    <source>
        <dbReference type="SAM" id="MobiDB-lite"/>
    </source>
</evidence>
<evidence type="ECO:0000259" key="10">
    <source>
        <dbReference type="PROSITE" id="PS50929"/>
    </source>
</evidence>
<dbReference type="PANTHER" id="PTHR24221">
    <property type="entry name" value="ATP-BINDING CASSETTE SUB-FAMILY B"/>
    <property type="match status" value="1"/>
</dbReference>
<feature type="transmembrane region" description="Helical" evidence="8">
    <location>
        <begin position="701"/>
        <end position="720"/>
    </location>
</feature>
<evidence type="ECO:0000256" key="5">
    <source>
        <dbReference type="ARBA" id="ARBA00022989"/>
    </source>
</evidence>
<evidence type="ECO:0000256" key="4">
    <source>
        <dbReference type="ARBA" id="ARBA00022840"/>
    </source>
</evidence>
<evidence type="ECO:0000256" key="6">
    <source>
        <dbReference type="ARBA" id="ARBA00023136"/>
    </source>
</evidence>
<keyword evidence="4" id="KW-0067">ATP-binding</keyword>
<dbReference type="PROSITE" id="PS00211">
    <property type="entry name" value="ABC_TRANSPORTER_1"/>
    <property type="match status" value="2"/>
</dbReference>
<feature type="transmembrane region" description="Helical" evidence="8">
    <location>
        <begin position="274"/>
        <end position="292"/>
    </location>
</feature>
<dbReference type="InterPro" id="IPR011527">
    <property type="entry name" value="ABC1_TM_dom"/>
</dbReference>
<keyword evidence="3" id="KW-0547">Nucleotide-binding</keyword>
<dbReference type="Proteomes" id="UP001596989">
    <property type="component" value="Unassembled WGS sequence"/>
</dbReference>
<feature type="region of interest" description="Disordered" evidence="7">
    <location>
        <begin position="598"/>
        <end position="619"/>
    </location>
</feature>
<evidence type="ECO:0000256" key="8">
    <source>
        <dbReference type="SAM" id="Phobius"/>
    </source>
</evidence>
<dbReference type="InterPro" id="IPR017871">
    <property type="entry name" value="ABC_transporter-like_CS"/>
</dbReference>